<feature type="domain" description="Peptidase M20 dimerisation" evidence="6">
    <location>
        <begin position="190"/>
        <end position="331"/>
    </location>
</feature>
<dbReference type="Gene3D" id="1.10.150.900">
    <property type="match status" value="1"/>
</dbReference>
<keyword evidence="8" id="KW-1185">Reference proteome</keyword>
<dbReference type="Pfam" id="PF07687">
    <property type="entry name" value="M20_dimer"/>
    <property type="match status" value="1"/>
</dbReference>
<name>A0ABT8G1U4_9MICO</name>
<evidence type="ECO:0000259" key="6">
    <source>
        <dbReference type="Pfam" id="PF07687"/>
    </source>
</evidence>
<keyword evidence="3" id="KW-0479">Metal-binding</keyword>
<sequence>MSDDSLIQLTQDLIRFDTSNYGDEPGPGEREATEYVATFLSNLGLEPVIREAEPGRTTVTALWEGKDRSRPPLVLHGHLDVVPAFPEEWTYPPFAAEIHDDMIWGRGAVDMKGIDAMFLEAVKRIITSGRKPARDIVIAFFADEEHGGRRGAAWMVENHPEDFHGASEAVSEVGGFSVQIAGKRTYLIQTAEKGISWLRLVGTGIQGHGSLVHHDNAVAHLAGAMTRIGSHEWPLDINPTAEALLRGVAELLDIEYEPTEERVAQIVAGMGPVSRMIEASLRNTSNPTMMDAGYKTNVVPDVATGYIDTRYLPGQQEQVLRQLEELAGNHVKVEQYIEQPAVEAPFEAPVVEKMISALRTADPEAVALPYMMMGGTDNKHLARLGINGYGFAPLMLPDGLDFSSLFHGIDERIPISSLRVGADVVVQFLLDC</sequence>
<evidence type="ECO:0000256" key="2">
    <source>
        <dbReference type="ARBA" id="ARBA00006247"/>
    </source>
</evidence>
<evidence type="ECO:0000256" key="1">
    <source>
        <dbReference type="ARBA" id="ARBA00001947"/>
    </source>
</evidence>
<dbReference type="PIRSF" id="PIRSF036696">
    <property type="entry name" value="ACY-1"/>
    <property type="match status" value="1"/>
</dbReference>
<evidence type="ECO:0000256" key="3">
    <source>
        <dbReference type="ARBA" id="ARBA00022723"/>
    </source>
</evidence>
<dbReference type="PANTHER" id="PTHR43808:SF8">
    <property type="entry name" value="PEPTIDASE M20 DIMERISATION DOMAIN-CONTAINING PROTEIN"/>
    <property type="match status" value="1"/>
</dbReference>
<organism evidence="7 8">
    <name type="scientific">Demequina zhanjiangensis</name>
    <dbReference type="NCBI Taxonomy" id="3051659"/>
    <lineage>
        <taxon>Bacteria</taxon>
        <taxon>Bacillati</taxon>
        <taxon>Actinomycetota</taxon>
        <taxon>Actinomycetes</taxon>
        <taxon>Micrococcales</taxon>
        <taxon>Demequinaceae</taxon>
        <taxon>Demequina</taxon>
    </lineage>
</organism>
<dbReference type="RefSeq" id="WP_301128339.1">
    <property type="nucleotide sequence ID" value="NZ_JAUHPV010000005.1"/>
</dbReference>
<comment type="cofactor">
    <cofactor evidence="1">
        <name>Zn(2+)</name>
        <dbReference type="ChEBI" id="CHEBI:29105"/>
    </cofactor>
</comment>
<evidence type="ECO:0000256" key="5">
    <source>
        <dbReference type="ARBA" id="ARBA00022833"/>
    </source>
</evidence>
<keyword evidence="5" id="KW-0862">Zinc</keyword>
<dbReference type="Pfam" id="PF01546">
    <property type="entry name" value="Peptidase_M20"/>
    <property type="match status" value="1"/>
</dbReference>
<dbReference type="InterPro" id="IPR036264">
    <property type="entry name" value="Bact_exopeptidase_dim_dom"/>
</dbReference>
<keyword evidence="4" id="KW-0378">Hydrolase</keyword>
<dbReference type="SUPFAM" id="SSF53187">
    <property type="entry name" value="Zn-dependent exopeptidases"/>
    <property type="match status" value="1"/>
</dbReference>
<dbReference type="NCBIfam" id="NF005913">
    <property type="entry name" value="PRK07906.1"/>
    <property type="match status" value="1"/>
</dbReference>
<dbReference type="SUPFAM" id="SSF55031">
    <property type="entry name" value="Bacterial exopeptidase dimerisation domain"/>
    <property type="match status" value="1"/>
</dbReference>
<dbReference type="Gene3D" id="3.40.630.10">
    <property type="entry name" value="Zn peptidases"/>
    <property type="match status" value="1"/>
</dbReference>
<dbReference type="InterPro" id="IPR011650">
    <property type="entry name" value="Peptidase_M20_dimer"/>
</dbReference>
<reference evidence="7" key="1">
    <citation type="submission" date="2023-06" db="EMBL/GenBank/DDBJ databases">
        <title>SYSU T00b26.</title>
        <authorList>
            <person name="Gao L."/>
            <person name="Fang B.-Z."/>
            <person name="Li W.-J."/>
        </authorList>
    </citation>
    <scope>NUCLEOTIDE SEQUENCE</scope>
    <source>
        <strain evidence="7">SYSU T00b26</strain>
    </source>
</reference>
<evidence type="ECO:0000313" key="8">
    <source>
        <dbReference type="Proteomes" id="UP001172738"/>
    </source>
</evidence>
<gene>
    <name evidence="7" type="ORF">QQX04_08960</name>
</gene>
<comment type="caution">
    <text evidence="7">The sequence shown here is derived from an EMBL/GenBank/DDBJ whole genome shotgun (WGS) entry which is preliminary data.</text>
</comment>
<proteinExistence type="inferred from homology"/>
<dbReference type="PROSITE" id="PS00759">
    <property type="entry name" value="ARGE_DAPE_CPG2_2"/>
    <property type="match status" value="1"/>
</dbReference>
<dbReference type="EMBL" id="JAUHPV010000005">
    <property type="protein sequence ID" value="MDN4473116.1"/>
    <property type="molecule type" value="Genomic_DNA"/>
</dbReference>
<accession>A0ABT8G1U4</accession>
<evidence type="ECO:0000313" key="7">
    <source>
        <dbReference type="EMBL" id="MDN4473116.1"/>
    </source>
</evidence>
<dbReference type="Proteomes" id="UP001172738">
    <property type="component" value="Unassembled WGS sequence"/>
</dbReference>
<dbReference type="InterPro" id="IPR001261">
    <property type="entry name" value="ArgE/DapE_CS"/>
</dbReference>
<protein>
    <submittedName>
        <fullName evidence="7">M20/M25/M40 family metallo-hydrolase</fullName>
    </submittedName>
</protein>
<dbReference type="Gene3D" id="3.30.70.360">
    <property type="match status" value="1"/>
</dbReference>
<dbReference type="PANTHER" id="PTHR43808">
    <property type="entry name" value="ACETYLORNITHINE DEACETYLASE"/>
    <property type="match status" value="1"/>
</dbReference>
<evidence type="ECO:0000256" key="4">
    <source>
        <dbReference type="ARBA" id="ARBA00022801"/>
    </source>
</evidence>
<comment type="similarity">
    <text evidence="2">Belongs to the peptidase M20A family.</text>
</comment>
<dbReference type="InterPro" id="IPR050072">
    <property type="entry name" value="Peptidase_M20A"/>
</dbReference>
<dbReference type="InterPro" id="IPR002933">
    <property type="entry name" value="Peptidase_M20"/>
</dbReference>